<keyword evidence="2" id="KW-1003">Cell membrane</keyword>
<gene>
    <name evidence="7" type="primary">arsB_1</name>
    <name evidence="7" type="ORF">NCTC8009_01196</name>
</gene>
<sequence>MPGLTEYLSGVLNVLADNGLWAATLGTGFLTAFLSFYYEQYADGTGWRVVH</sequence>
<feature type="transmembrane region" description="Helical" evidence="6">
    <location>
        <begin position="20"/>
        <end position="38"/>
    </location>
</feature>
<evidence type="ECO:0000256" key="2">
    <source>
        <dbReference type="ARBA" id="ARBA00022475"/>
    </source>
</evidence>
<accession>A0A2X3JNP2</accession>
<evidence type="ECO:0000313" key="7">
    <source>
        <dbReference type="EMBL" id="SQD00787.1"/>
    </source>
</evidence>
<dbReference type="AlphaFoldDB" id="A0A2X3JNP2"/>
<dbReference type="InterPro" id="IPR000802">
    <property type="entry name" value="Arsenical_pump_ArsB"/>
</dbReference>
<dbReference type="Pfam" id="PF02040">
    <property type="entry name" value="ArsB"/>
    <property type="match status" value="1"/>
</dbReference>
<comment type="subcellular location">
    <subcellularLocation>
        <location evidence="1">Cell membrane</location>
        <topology evidence="1">Multi-pass membrane protein</topology>
    </subcellularLocation>
</comment>
<evidence type="ECO:0000256" key="5">
    <source>
        <dbReference type="ARBA" id="ARBA00023136"/>
    </source>
</evidence>
<organism evidence="7 8">
    <name type="scientific">Escherichia coli</name>
    <dbReference type="NCBI Taxonomy" id="562"/>
    <lineage>
        <taxon>Bacteria</taxon>
        <taxon>Pseudomonadati</taxon>
        <taxon>Pseudomonadota</taxon>
        <taxon>Gammaproteobacteria</taxon>
        <taxon>Enterobacterales</taxon>
        <taxon>Enterobacteriaceae</taxon>
        <taxon>Escherichia</taxon>
    </lineage>
</organism>
<keyword evidence="5 6" id="KW-0472">Membrane</keyword>
<evidence type="ECO:0000256" key="6">
    <source>
        <dbReference type="SAM" id="Phobius"/>
    </source>
</evidence>
<dbReference type="GO" id="GO:0015105">
    <property type="term" value="F:arsenite transmembrane transporter activity"/>
    <property type="evidence" value="ECO:0007669"/>
    <property type="project" value="InterPro"/>
</dbReference>
<evidence type="ECO:0000313" key="8">
    <source>
        <dbReference type="Proteomes" id="UP000250991"/>
    </source>
</evidence>
<dbReference type="EMBL" id="UARW01000010">
    <property type="protein sequence ID" value="SQD00787.1"/>
    <property type="molecule type" value="Genomic_DNA"/>
</dbReference>
<name>A0A2X3JNP2_ECOLX</name>
<reference evidence="7 8" key="1">
    <citation type="submission" date="2018-06" db="EMBL/GenBank/DDBJ databases">
        <authorList>
            <consortium name="Pathogen Informatics"/>
            <person name="Doyle S."/>
        </authorList>
    </citation>
    <scope>NUCLEOTIDE SEQUENCE [LARGE SCALE GENOMIC DNA]</scope>
    <source>
        <strain evidence="7 8">NCTC8009</strain>
    </source>
</reference>
<evidence type="ECO:0000256" key="3">
    <source>
        <dbReference type="ARBA" id="ARBA00022692"/>
    </source>
</evidence>
<dbReference type="Proteomes" id="UP000250991">
    <property type="component" value="Unassembled WGS sequence"/>
</dbReference>
<protein>
    <submittedName>
        <fullName evidence="7">Arsenical pump membrane protein</fullName>
    </submittedName>
</protein>
<evidence type="ECO:0000256" key="4">
    <source>
        <dbReference type="ARBA" id="ARBA00022989"/>
    </source>
</evidence>
<keyword evidence="4 6" id="KW-1133">Transmembrane helix</keyword>
<evidence type="ECO:0000256" key="1">
    <source>
        <dbReference type="ARBA" id="ARBA00004651"/>
    </source>
</evidence>
<proteinExistence type="predicted"/>
<keyword evidence="3 6" id="KW-0812">Transmembrane</keyword>
<dbReference type="GO" id="GO:0005886">
    <property type="term" value="C:plasma membrane"/>
    <property type="evidence" value="ECO:0007669"/>
    <property type="project" value="UniProtKB-SubCell"/>
</dbReference>